<name>A0A1T4L4C1_9FIRM</name>
<keyword evidence="1" id="KW-0812">Transmembrane</keyword>
<accession>A0A1T4L4C1</accession>
<keyword evidence="1" id="KW-1133">Transmembrane helix</keyword>
<keyword evidence="1" id="KW-0472">Membrane</keyword>
<evidence type="ECO:0000256" key="1">
    <source>
        <dbReference type="SAM" id="Phobius"/>
    </source>
</evidence>
<dbReference type="RefSeq" id="WP_087678252.1">
    <property type="nucleotide sequence ID" value="NZ_FUWV01000003.1"/>
</dbReference>
<proteinExistence type="predicted"/>
<organism evidence="2 3">
    <name type="scientific">Garciella nitratireducens DSM 15102</name>
    <dbReference type="NCBI Taxonomy" id="1121911"/>
    <lineage>
        <taxon>Bacteria</taxon>
        <taxon>Bacillati</taxon>
        <taxon>Bacillota</taxon>
        <taxon>Clostridia</taxon>
        <taxon>Eubacteriales</taxon>
        <taxon>Eubacteriaceae</taxon>
        <taxon>Garciella</taxon>
    </lineage>
</organism>
<evidence type="ECO:0008006" key="4">
    <source>
        <dbReference type="Google" id="ProtNLM"/>
    </source>
</evidence>
<feature type="transmembrane region" description="Helical" evidence="1">
    <location>
        <begin position="106"/>
        <end position="124"/>
    </location>
</feature>
<feature type="transmembrane region" description="Helical" evidence="1">
    <location>
        <begin position="79"/>
        <end position="100"/>
    </location>
</feature>
<dbReference type="OrthoDB" id="1683367at2"/>
<reference evidence="2 3" key="1">
    <citation type="submission" date="2017-02" db="EMBL/GenBank/DDBJ databases">
        <authorList>
            <person name="Peterson S.W."/>
        </authorList>
    </citation>
    <scope>NUCLEOTIDE SEQUENCE [LARGE SCALE GENOMIC DNA]</scope>
    <source>
        <strain evidence="2 3">DSM 15102</strain>
    </source>
</reference>
<evidence type="ECO:0000313" key="2">
    <source>
        <dbReference type="EMBL" id="SJZ49565.1"/>
    </source>
</evidence>
<protein>
    <recommendedName>
        <fullName evidence="4">CAAX protease self-immunity</fullName>
    </recommendedName>
</protein>
<gene>
    <name evidence="2" type="ORF">SAMN02745973_00829</name>
</gene>
<dbReference type="Proteomes" id="UP000196365">
    <property type="component" value="Unassembled WGS sequence"/>
</dbReference>
<dbReference type="EMBL" id="FUWV01000003">
    <property type="protein sequence ID" value="SJZ49565.1"/>
    <property type="molecule type" value="Genomic_DNA"/>
</dbReference>
<dbReference type="AlphaFoldDB" id="A0A1T4L4C1"/>
<evidence type="ECO:0000313" key="3">
    <source>
        <dbReference type="Proteomes" id="UP000196365"/>
    </source>
</evidence>
<feature type="transmembrane region" description="Helical" evidence="1">
    <location>
        <begin position="44"/>
        <end position="67"/>
    </location>
</feature>
<sequence length="126" mass="14525">MIEIIGGTISALIAYSLNGLVLKWKGRKSIVFLVPFLEEISKDLITFFLKANFIGTHLIFGIIEALYDWIYTKNRKAAWLAAIISVLSHSFFGICTYFLYLWTEQILFAIVIIGIIHSLWNYFITR</sequence>
<keyword evidence="3" id="KW-1185">Reference proteome</keyword>